<dbReference type="RefSeq" id="WP_126003483.1">
    <property type="nucleotide sequence ID" value="NZ_QQYZ01000002.1"/>
</dbReference>
<name>A0A430G825_9SPHN</name>
<evidence type="ECO:0000313" key="1">
    <source>
        <dbReference type="EMBL" id="RSY89554.1"/>
    </source>
</evidence>
<proteinExistence type="predicted"/>
<organism evidence="1 2">
    <name type="scientific">Sphingomonas koreensis</name>
    <dbReference type="NCBI Taxonomy" id="93064"/>
    <lineage>
        <taxon>Bacteria</taxon>
        <taxon>Pseudomonadati</taxon>
        <taxon>Pseudomonadota</taxon>
        <taxon>Alphaproteobacteria</taxon>
        <taxon>Sphingomonadales</taxon>
        <taxon>Sphingomonadaceae</taxon>
        <taxon>Sphingomonas</taxon>
    </lineage>
</organism>
<reference evidence="1 2" key="1">
    <citation type="submission" date="2018-07" db="EMBL/GenBank/DDBJ databases">
        <title>Genomic and Epidemiologic Investigation of an Indolent Hospital Outbreak.</title>
        <authorList>
            <person name="Johnson R.C."/>
            <person name="Deming C."/>
            <person name="Conlan S."/>
            <person name="Zellmer C.J."/>
            <person name="Michelin A.V."/>
            <person name="Lee-Lin S."/>
            <person name="Thomas P.J."/>
            <person name="Park M."/>
            <person name="Weingarten R.A."/>
            <person name="Less J."/>
            <person name="Dekker J.P."/>
            <person name="Frank K.M."/>
            <person name="Musser K.A."/>
            <person name="Mcquiston J.R."/>
            <person name="Henderson D.K."/>
            <person name="Lau A.F."/>
            <person name="Palmore T.N."/>
            <person name="Segre J.A."/>
        </authorList>
    </citation>
    <scope>NUCLEOTIDE SEQUENCE [LARGE SCALE GENOMIC DNA]</scope>
    <source>
        <strain evidence="1 2">SK-CDC1_0717</strain>
    </source>
</reference>
<dbReference type="AlphaFoldDB" id="A0A430G825"/>
<sequence>MGKDDPNLADVLATFEQRPGIMNELAAVMHERKPLVPFPACATCPASLWYLDQELACFCKVRKDDTWGGRAAAVRACAERETLLAPPDSDEQPLR</sequence>
<comment type="caution">
    <text evidence="1">The sequence shown here is derived from an EMBL/GenBank/DDBJ whole genome shotgun (WGS) entry which is preliminary data.</text>
</comment>
<dbReference type="Proteomes" id="UP000287746">
    <property type="component" value="Unassembled WGS sequence"/>
</dbReference>
<gene>
    <name evidence="1" type="ORF">DAH66_02550</name>
</gene>
<protein>
    <submittedName>
        <fullName evidence="1">Uncharacterized protein</fullName>
    </submittedName>
</protein>
<accession>A0A430G825</accession>
<evidence type="ECO:0000313" key="2">
    <source>
        <dbReference type="Proteomes" id="UP000287746"/>
    </source>
</evidence>
<dbReference type="EMBL" id="QQYZ01000002">
    <property type="protein sequence ID" value="RSY89554.1"/>
    <property type="molecule type" value="Genomic_DNA"/>
</dbReference>